<keyword evidence="2" id="KW-0560">Oxidoreductase</keyword>
<organism evidence="7 8">
    <name type="scientific">Rhodofomes roseus</name>
    <dbReference type="NCBI Taxonomy" id="34475"/>
    <lineage>
        <taxon>Eukaryota</taxon>
        <taxon>Fungi</taxon>
        <taxon>Dikarya</taxon>
        <taxon>Basidiomycota</taxon>
        <taxon>Agaricomycotina</taxon>
        <taxon>Agaricomycetes</taxon>
        <taxon>Polyporales</taxon>
        <taxon>Rhodofomes</taxon>
    </lineage>
</organism>
<name>A0A4Y9XT61_9APHY</name>
<feature type="non-terminal residue" evidence="7">
    <location>
        <position position="180"/>
    </location>
</feature>
<evidence type="ECO:0000256" key="5">
    <source>
        <dbReference type="ARBA" id="ARBA00049233"/>
    </source>
</evidence>
<dbReference type="STRING" id="34475.A0A4Y9XT61"/>
<dbReference type="Pfam" id="PF01408">
    <property type="entry name" value="GFO_IDH_MocA"/>
    <property type="match status" value="1"/>
</dbReference>
<comment type="catalytic activity">
    <reaction evidence="5">
        <text>D-xylose + NADP(+) = D-xylono-1,5-lactone + NADPH + H(+)</text>
        <dbReference type="Rhea" id="RHEA:22000"/>
        <dbReference type="ChEBI" id="CHEBI:15378"/>
        <dbReference type="ChEBI" id="CHEBI:15867"/>
        <dbReference type="ChEBI" id="CHEBI:53455"/>
        <dbReference type="ChEBI" id="CHEBI:57783"/>
        <dbReference type="ChEBI" id="CHEBI:58349"/>
        <dbReference type="EC" id="1.1.1.179"/>
    </reaction>
</comment>
<evidence type="ECO:0000313" key="7">
    <source>
        <dbReference type="EMBL" id="TFY52593.1"/>
    </source>
</evidence>
<comment type="similarity">
    <text evidence="1">Belongs to the Gfo/Idh/MocA family.</text>
</comment>
<reference evidence="7 8" key="1">
    <citation type="submission" date="2019-01" db="EMBL/GenBank/DDBJ databases">
        <title>Genome sequencing of the rare red list fungi Fomitopsis rosea.</title>
        <authorList>
            <person name="Buettner E."/>
            <person name="Kellner H."/>
        </authorList>
    </citation>
    <scope>NUCLEOTIDE SEQUENCE [LARGE SCALE GENOMIC DNA]</scope>
    <source>
        <strain evidence="7 8">DSM 105464</strain>
    </source>
</reference>
<evidence type="ECO:0000256" key="4">
    <source>
        <dbReference type="ARBA" id="ARBA00042988"/>
    </source>
</evidence>
<dbReference type="GO" id="GO:0047837">
    <property type="term" value="F:D-xylose 1-dehydrogenase (NADP+) activity"/>
    <property type="evidence" value="ECO:0007669"/>
    <property type="project" value="UniProtKB-EC"/>
</dbReference>
<protein>
    <recommendedName>
        <fullName evidence="3">D-xylose 1-dehydrogenase (NADP(+), D-xylono-1,5-lactone-forming)</fullName>
        <ecNumber evidence="3">1.1.1.179</ecNumber>
    </recommendedName>
    <alternativeName>
        <fullName evidence="4">D-xylose-NADP dehydrogenase</fullName>
    </alternativeName>
</protein>
<evidence type="ECO:0000256" key="3">
    <source>
        <dbReference type="ARBA" id="ARBA00038984"/>
    </source>
</evidence>
<proteinExistence type="inferred from homology"/>
<dbReference type="InterPro" id="IPR050984">
    <property type="entry name" value="Gfo/Idh/MocA_domain"/>
</dbReference>
<dbReference type="InterPro" id="IPR000683">
    <property type="entry name" value="Gfo/Idh/MocA-like_OxRdtase_N"/>
</dbReference>
<evidence type="ECO:0000259" key="6">
    <source>
        <dbReference type="Pfam" id="PF01408"/>
    </source>
</evidence>
<dbReference type="AlphaFoldDB" id="A0A4Y9XT61"/>
<dbReference type="GO" id="GO:0000166">
    <property type="term" value="F:nucleotide binding"/>
    <property type="evidence" value="ECO:0007669"/>
    <property type="project" value="InterPro"/>
</dbReference>
<accession>A0A4Y9XT61</accession>
<comment type="caution">
    <text evidence="7">The sequence shown here is derived from an EMBL/GenBank/DDBJ whole genome shotgun (WGS) entry which is preliminary data.</text>
</comment>
<dbReference type="Gene3D" id="3.40.50.720">
    <property type="entry name" value="NAD(P)-binding Rossmann-like Domain"/>
    <property type="match status" value="1"/>
</dbReference>
<evidence type="ECO:0000313" key="8">
    <source>
        <dbReference type="Proteomes" id="UP000298390"/>
    </source>
</evidence>
<dbReference type="EC" id="1.1.1.179" evidence="3"/>
<feature type="domain" description="Gfo/Idh/MocA-like oxidoreductase N-terminal" evidence="6">
    <location>
        <begin position="7"/>
        <end position="135"/>
    </location>
</feature>
<dbReference type="Proteomes" id="UP000298390">
    <property type="component" value="Unassembled WGS sequence"/>
</dbReference>
<evidence type="ECO:0000256" key="2">
    <source>
        <dbReference type="ARBA" id="ARBA00023002"/>
    </source>
</evidence>
<dbReference type="PANTHER" id="PTHR22604:SF115">
    <property type="entry name" value="DIHYDRODIOL DEHYDROGENASE, PUTATIVE (AFU_ORTHOLOGUE AFUA_1G07520)-RELATED"/>
    <property type="match status" value="1"/>
</dbReference>
<gene>
    <name evidence="7" type="ORF">EVJ58_g9926</name>
</gene>
<dbReference type="InterPro" id="IPR036291">
    <property type="entry name" value="NAD(P)-bd_dom_sf"/>
</dbReference>
<sequence>MSAPKIIRWGILATGGIAQTFSKDLLLDPKTRGVTSIKHTIVAAASSSGQARATQFLKDVGAPSTAKAYGSYEEFVKDPDVDIVYVSTPHSHHYQNTMLCLEAGKNALVEKAFTVNAAQAKKLTEKAKEKNLFLMEAVWTRYFPLSHYVRDVITSGKLGNVQLVTADNGPLPRPRGDDGR</sequence>
<dbReference type="PANTHER" id="PTHR22604">
    <property type="entry name" value="OXIDOREDUCTASES"/>
    <property type="match status" value="1"/>
</dbReference>
<evidence type="ECO:0000256" key="1">
    <source>
        <dbReference type="ARBA" id="ARBA00010928"/>
    </source>
</evidence>
<dbReference type="SUPFAM" id="SSF51735">
    <property type="entry name" value="NAD(P)-binding Rossmann-fold domains"/>
    <property type="match status" value="1"/>
</dbReference>
<dbReference type="EMBL" id="SEKV01000950">
    <property type="protein sequence ID" value="TFY52593.1"/>
    <property type="molecule type" value="Genomic_DNA"/>
</dbReference>